<evidence type="ECO:0000313" key="3">
    <source>
        <dbReference type="Proteomes" id="UP000546464"/>
    </source>
</evidence>
<sequence length="197" mass="21119">MKKPVYPLIAALIPALAILAGGITFSTAQLKDFVDKLSDMGNVSEFPGEFTFHCATAEPQVVWLYQSVLYQGRQYTTDRLPEGITLHIESLDGGEAVEIRNPGGSTTKHNGNMAAVVVAKFTPPHPGDYVLRVNGDSKKFILAVGPDDFAETFMKIATGLFGLFGGIAGAVIAFVAVFFPLRARNRKQAGPPPIPEA</sequence>
<dbReference type="RefSeq" id="WP_185677252.1">
    <property type="nucleotide sequence ID" value="NZ_JACHVB010000064.1"/>
</dbReference>
<comment type="caution">
    <text evidence="2">The sequence shown here is derived from an EMBL/GenBank/DDBJ whole genome shotgun (WGS) entry which is preliminary data.</text>
</comment>
<keyword evidence="1" id="KW-1133">Transmembrane helix</keyword>
<evidence type="ECO:0000313" key="2">
    <source>
        <dbReference type="EMBL" id="MBC2596341.1"/>
    </source>
</evidence>
<name>A0A842HMM9_9BACT</name>
<accession>A0A842HMM9</accession>
<dbReference type="EMBL" id="JACHVB010000064">
    <property type="protein sequence ID" value="MBC2596341.1"/>
    <property type="molecule type" value="Genomic_DNA"/>
</dbReference>
<reference evidence="2 3" key="1">
    <citation type="submission" date="2020-07" db="EMBL/GenBank/DDBJ databases">
        <authorList>
            <person name="Feng X."/>
        </authorList>
    </citation>
    <scope>NUCLEOTIDE SEQUENCE [LARGE SCALE GENOMIC DNA]</scope>
    <source>
        <strain evidence="2 3">JCM31066</strain>
    </source>
</reference>
<gene>
    <name evidence="2" type="ORF">H5P28_18900</name>
</gene>
<feature type="transmembrane region" description="Helical" evidence="1">
    <location>
        <begin position="156"/>
        <end position="179"/>
    </location>
</feature>
<protein>
    <submittedName>
        <fullName evidence="2">Uncharacterized protein</fullName>
    </submittedName>
</protein>
<dbReference type="AlphaFoldDB" id="A0A842HMM9"/>
<proteinExistence type="predicted"/>
<keyword evidence="3" id="KW-1185">Reference proteome</keyword>
<keyword evidence="1" id="KW-0812">Transmembrane</keyword>
<evidence type="ECO:0000256" key="1">
    <source>
        <dbReference type="SAM" id="Phobius"/>
    </source>
</evidence>
<keyword evidence="1" id="KW-0472">Membrane</keyword>
<dbReference type="Proteomes" id="UP000546464">
    <property type="component" value="Unassembled WGS sequence"/>
</dbReference>
<organism evidence="2 3">
    <name type="scientific">Ruficoccus amylovorans</name>
    <dbReference type="NCBI Taxonomy" id="1804625"/>
    <lineage>
        <taxon>Bacteria</taxon>
        <taxon>Pseudomonadati</taxon>
        <taxon>Verrucomicrobiota</taxon>
        <taxon>Opitutia</taxon>
        <taxon>Puniceicoccales</taxon>
        <taxon>Cerasicoccaceae</taxon>
        <taxon>Ruficoccus</taxon>
    </lineage>
</organism>